<gene>
    <name evidence="1" type="ORF">M5X12_30270</name>
</gene>
<reference evidence="1 2" key="1">
    <citation type="submission" date="2022-05" db="EMBL/GenBank/DDBJ databases">
        <title>Genome Sequencing of Bee-Associated Microbes.</title>
        <authorList>
            <person name="Dunlap C."/>
        </authorList>
    </citation>
    <scope>NUCLEOTIDE SEQUENCE [LARGE SCALE GENOMIC DNA]</scope>
    <source>
        <strain evidence="1 2">NRRL B-04010</strain>
    </source>
</reference>
<dbReference type="EMBL" id="JAMDNP010000119">
    <property type="protein sequence ID" value="MCY9764782.1"/>
    <property type="molecule type" value="Genomic_DNA"/>
</dbReference>
<dbReference type="RefSeq" id="WP_268600641.1">
    <property type="nucleotide sequence ID" value="NZ_JAMDNP010000119.1"/>
</dbReference>
<protein>
    <submittedName>
        <fullName evidence="1">HK97 gp10 family phage protein</fullName>
    </submittedName>
</protein>
<keyword evidence="2" id="KW-1185">Reference proteome</keyword>
<evidence type="ECO:0000313" key="1">
    <source>
        <dbReference type="EMBL" id="MCY9764782.1"/>
    </source>
</evidence>
<accession>A0ABT4H721</accession>
<proteinExistence type="predicted"/>
<dbReference type="Proteomes" id="UP001527181">
    <property type="component" value="Unassembled WGS sequence"/>
</dbReference>
<organism evidence="1 2">
    <name type="scientific">Paenibacillus alvei</name>
    <name type="common">Bacillus alvei</name>
    <dbReference type="NCBI Taxonomy" id="44250"/>
    <lineage>
        <taxon>Bacteria</taxon>
        <taxon>Bacillati</taxon>
        <taxon>Bacillota</taxon>
        <taxon>Bacilli</taxon>
        <taxon>Bacillales</taxon>
        <taxon>Paenibacillaceae</taxon>
        <taxon>Paenibacillus</taxon>
    </lineage>
</organism>
<evidence type="ECO:0000313" key="2">
    <source>
        <dbReference type="Proteomes" id="UP001527181"/>
    </source>
</evidence>
<name>A0ABT4H721_PAEAL</name>
<sequence length="186" mass="21426">MSFNMTQLQQFRNNLLAMRDDVPVIMEELVIGEGVYAVKQAKLIAKNDSPDIVNTGTYRNSFHCGNKGLGHSSSQEHDGSRPTINGKTYRIDIYNNSDYAKHLEYGFRSHWVPGKWKGRTFVYIRGYRPAPGDKDDPGGMYVGPKDGFVRGRFVLRRALRRTKATQHARLERKFNRKLKEYIERGL</sequence>
<comment type="caution">
    <text evidence="1">The sequence shown here is derived from an EMBL/GenBank/DDBJ whole genome shotgun (WGS) entry which is preliminary data.</text>
</comment>